<evidence type="ECO:0000256" key="4">
    <source>
        <dbReference type="ARBA" id="ARBA00023008"/>
    </source>
</evidence>
<proteinExistence type="inferred from homology"/>
<keyword evidence="5" id="KW-0574">Periplasm</keyword>
<feature type="domain" description="CopC" evidence="7">
    <location>
        <begin position="16"/>
        <end position="115"/>
    </location>
</feature>
<organism evidence="8 9">
    <name type="scientific">Methylomarinovum caldicuralii</name>
    <dbReference type="NCBI Taxonomy" id="438856"/>
    <lineage>
        <taxon>Bacteria</taxon>
        <taxon>Pseudomonadati</taxon>
        <taxon>Pseudomonadota</taxon>
        <taxon>Gammaproteobacteria</taxon>
        <taxon>Methylococcales</taxon>
        <taxon>Methylothermaceae</taxon>
        <taxon>Methylomarinovum</taxon>
    </lineage>
</organism>
<dbReference type="GO" id="GO:0005507">
    <property type="term" value="F:copper ion binding"/>
    <property type="evidence" value="ECO:0007669"/>
    <property type="project" value="UniProtKB-UniRule"/>
</dbReference>
<dbReference type="SUPFAM" id="SSF81296">
    <property type="entry name" value="E set domains"/>
    <property type="match status" value="1"/>
</dbReference>
<evidence type="ECO:0000313" key="9">
    <source>
        <dbReference type="Proteomes" id="UP001321825"/>
    </source>
</evidence>
<name>A0AAU9CDP4_9GAMM</name>
<accession>A0AAU9CDP4</accession>
<comment type="function">
    <text evidence="5">Involved in copper resistance.</text>
</comment>
<dbReference type="InterPro" id="IPR007348">
    <property type="entry name" value="CopC_dom"/>
</dbReference>
<dbReference type="PANTHER" id="PTHR34820:SF4">
    <property type="entry name" value="INNER MEMBRANE PROTEIN YEBZ"/>
    <property type="match status" value="1"/>
</dbReference>
<dbReference type="KEGG" id="mcau:MIT9_P0673"/>
<dbReference type="Gene3D" id="2.60.40.1220">
    <property type="match status" value="1"/>
</dbReference>
<dbReference type="InterPro" id="IPR014756">
    <property type="entry name" value="Ig_E-set"/>
</dbReference>
<keyword evidence="9" id="KW-1185">Reference proteome</keyword>
<keyword evidence="4 5" id="KW-0186">Copper</keyword>
<dbReference type="GO" id="GO:0005886">
    <property type="term" value="C:plasma membrane"/>
    <property type="evidence" value="ECO:0007669"/>
    <property type="project" value="TreeGrafter"/>
</dbReference>
<evidence type="ECO:0000256" key="5">
    <source>
        <dbReference type="RuleBase" id="RU369037"/>
    </source>
</evidence>
<keyword evidence="2 5" id="KW-0479">Metal-binding</keyword>
<sequence length="120" mass="13651">MLFWLAALLPLWAQAHAILVEANPAPKSVIKVSEAPKEIWLRFDAGVGERYLALAVIDRSRKKRVDAKDADRDFTDPSIVRASFKEPLQPGKYLVRYRVQSADTHIITGRFQFTVVEDDQ</sequence>
<dbReference type="InterPro" id="IPR032694">
    <property type="entry name" value="CopC/D"/>
</dbReference>
<evidence type="ECO:0000256" key="1">
    <source>
        <dbReference type="ARBA" id="ARBA00004196"/>
    </source>
</evidence>
<feature type="signal peptide" evidence="6">
    <location>
        <begin position="1"/>
        <end position="17"/>
    </location>
</feature>
<comment type="subcellular location">
    <subcellularLocation>
        <location evidence="1">Cell envelope</location>
    </subcellularLocation>
    <subcellularLocation>
        <location evidence="5">Periplasm</location>
    </subcellularLocation>
</comment>
<dbReference type="EMBL" id="AP024714">
    <property type="protein sequence ID" value="BCX81095.1"/>
    <property type="molecule type" value="Genomic_DNA"/>
</dbReference>
<dbReference type="GO" id="GO:0046688">
    <property type="term" value="P:response to copper ion"/>
    <property type="evidence" value="ECO:0007669"/>
    <property type="project" value="UniProtKB-UniRule"/>
</dbReference>
<evidence type="ECO:0000256" key="3">
    <source>
        <dbReference type="ARBA" id="ARBA00022729"/>
    </source>
</evidence>
<reference evidence="9" key="1">
    <citation type="journal article" date="2024" name="Int. J. Syst. Evol. Microbiol.">
        <title>Methylomarinovum tepidoasis sp. nov., a moderately thermophilic methanotroph of the family Methylothermaceae isolated from a deep-sea hydrothermal field.</title>
        <authorList>
            <person name="Hirayama H."/>
            <person name="Takaki Y."/>
            <person name="Abe M."/>
            <person name="Miyazaki M."/>
            <person name="Uematsu K."/>
            <person name="Matsui Y."/>
            <person name="Takai K."/>
        </authorList>
    </citation>
    <scope>NUCLEOTIDE SEQUENCE [LARGE SCALE GENOMIC DNA]</scope>
    <source>
        <strain evidence="9">IT-9</strain>
    </source>
</reference>
<comment type="similarity">
    <text evidence="5">Belongs to the CopC family.</text>
</comment>
<dbReference type="AlphaFoldDB" id="A0AAU9CDP4"/>
<evidence type="ECO:0000256" key="2">
    <source>
        <dbReference type="ARBA" id="ARBA00022723"/>
    </source>
</evidence>
<dbReference type="GO" id="GO:0030313">
    <property type="term" value="C:cell envelope"/>
    <property type="evidence" value="ECO:0007669"/>
    <property type="project" value="UniProtKB-SubCell"/>
</dbReference>
<dbReference type="InterPro" id="IPR014755">
    <property type="entry name" value="Cu-Rt/internalin_Ig-like"/>
</dbReference>
<evidence type="ECO:0000313" key="8">
    <source>
        <dbReference type="EMBL" id="BCX81095.1"/>
    </source>
</evidence>
<dbReference type="PANTHER" id="PTHR34820">
    <property type="entry name" value="INNER MEMBRANE PROTEIN YEBZ"/>
    <property type="match status" value="1"/>
</dbReference>
<dbReference type="GO" id="GO:0042597">
    <property type="term" value="C:periplasmic space"/>
    <property type="evidence" value="ECO:0007669"/>
    <property type="project" value="UniProtKB-SubCell"/>
</dbReference>
<dbReference type="Proteomes" id="UP001321825">
    <property type="component" value="Chromosome"/>
</dbReference>
<keyword evidence="3 5" id="KW-0732">Signal</keyword>
<dbReference type="Pfam" id="PF04234">
    <property type="entry name" value="CopC"/>
    <property type="match status" value="1"/>
</dbReference>
<gene>
    <name evidence="8" type="ORF">MIT9_P0673</name>
</gene>
<dbReference type="GO" id="GO:0006825">
    <property type="term" value="P:copper ion transport"/>
    <property type="evidence" value="ECO:0007669"/>
    <property type="project" value="InterPro"/>
</dbReference>
<evidence type="ECO:0000256" key="6">
    <source>
        <dbReference type="SAM" id="SignalP"/>
    </source>
</evidence>
<protein>
    <recommendedName>
        <fullName evidence="5">Copper resistance protein C</fullName>
    </recommendedName>
</protein>
<evidence type="ECO:0000259" key="7">
    <source>
        <dbReference type="Pfam" id="PF04234"/>
    </source>
</evidence>
<feature type="chain" id="PRO_5043762201" description="Copper resistance protein C" evidence="6">
    <location>
        <begin position="18"/>
        <end position="120"/>
    </location>
</feature>